<dbReference type="AlphaFoldDB" id="A0A917NJY5"/>
<protein>
    <recommendedName>
        <fullName evidence="1">5-oxoprolinase subunit A</fullName>
        <shortName evidence="1">5-OPase subunit A</shortName>
        <ecNumber evidence="1">3.5.2.9</ecNumber>
    </recommendedName>
    <alternativeName>
        <fullName evidence="1">5-oxoprolinase (ATP-hydrolyzing) subunit A</fullName>
    </alternativeName>
</protein>
<dbReference type="EC" id="3.5.2.9" evidence="1"/>
<reference evidence="2" key="1">
    <citation type="journal article" date="2014" name="Int. J. Syst. Evol. Microbiol.">
        <title>Complete genome sequence of Corynebacterium casei LMG S-19264T (=DSM 44701T), isolated from a smear-ripened cheese.</title>
        <authorList>
            <consortium name="US DOE Joint Genome Institute (JGI-PGF)"/>
            <person name="Walter F."/>
            <person name="Albersmeier A."/>
            <person name="Kalinowski J."/>
            <person name="Ruckert C."/>
        </authorList>
    </citation>
    <scope>NUCLEOTIDE SEQUENCE</scope>
    <source>
        <strain evidence="2">JCM 18487</strain>
    </source>
</reference>
<gene>
    <name evidence="1" type="primary">pxpA</name>
    <name evidence="2" type="ORF">GCM10010885_14870</name>
</gene>
<dbReference type="HAMAP" id="MF_00691">
    <property type="entry name" value="PxpA"/>
    <property type="match status" value="1"/>
</dbReference>
<sequence length="267" mass="28915">MYGEHVNGRRTIDLNADVGEGFGRYRVGDDAALIPWVTSVNIACGMHAGDPETMLATVRLAKRYGTRIGAHPGLPDLVGFGRREMRVTPREVYALVVYQIGALCAFCRAEGARLHHVKPHGALYNMAAAHAELARAIAEAVRDTDPDLVLVGLAGSHLISEGEKLGLRTMSEVFADRRYRPDGTLVPRHHPDAVLTDEETAIRQVAEMIRSGRPPGWDAASAAAAATPAPWRAETVCVHGDHPQAAAFARKLRARLEEAGIRVAPWS</sequence>
<dbReference type="InterPro" id="IPR011330">
    <property type="entry name" value="Glyco_hydro/deAcase_b/a-brl"/>
</dbReference>
<dbReference type="NCBIfam" id="NF003814">
    <property type="entry name" value="PRK05406.1-3"/>
    <property type="match status" value="1"/>
</dbReference>
<comment type="function">
    <text evidence="1">Catalyzes the cleavage of 5-oxoproline to form L-glutamate coupled to the hydrolysis of ATP to ADP and inorganic phosphate.</text>
</comment>
<reference evidence="2" key="2">
    <citation type="submission" date="2020-09" db="EMBL/GenBank/DDBJ databases">
        <authorList>
            <person name="Sun Q."/>
            <person name="Ohkuma M."/>
        </authorList>
    </citation>
    <scope>NUCLEOTIDE SEQUENCE</scope>
    <source>
        <strain evidence="2">JCM 18487</strain>
    </source>
</reference>
<keyword evidence="1" id="KW-0067">ATP-binding</keyword>
<dbReference type="GO" id="GO:0005524">
    <property type="term" value="F:ATP binding"/>
    <property type="evidence" value="ECO:0007669"/>
    <property type="project" value="UniProtKB-UniRule"/>
</dbReference>
<keyword evidence="1" id="KW-0547">Nucleotide-binding</keyword>
<evidence type="ECO:0000313" key="3">
    <source>
        <dbReference type="Proteomes" id="UP000637695"/>
    </source>
</evidence>
<dbReference type="PANTHER" id="PTHR30292:SF0">
    <property type="entry name" value="5-OXOPROLINASE SUBUNIT A"/>
    <property type="match status" value="1"/>
</dbReference>
<dbReference type="SUPFAM" id="SSF88713">
    <property type="entry name" value="Glycoside hydrolase/deacetylase"/>
    <property type="match status" value="1"/>
</dbReference>
<dbReference type="RefSeq" id="WP_229776617.1">
    <property type="nucleotide sequence ID" value="NZ_BMOY01000020.1"/>
</dbReference>
<organism evidence="2 3">
    <name type="scientific">Alicyclobacillus cellulosilyticus</name>
    <dbReference type="NCBI Taxonomy" id="1003997"/>
    <lineage>
        <taxon>Bacteria</taxon>
        <taxon>Bacillati</taxon>
        <taxon>Bacillota</taxon>
        <taxon>Bacilli</taxon>
        <taxon>Bacillales</taxon>
        <taxon>Alicyclobacillaceae</taxon>
        <taxon>Alicyclobacillus</taxon>
    </lineage>
</organism>
<dbReference type="Proteomes" id="UP000637695">
    <property type="component" value="Unassembled WGS sequence"/>
</dbReference>
<dbReference type="Pfam" id="PF03746">
    <property type="entry name" value="LamB_YcsF"/>
    <property type="match status" value="1"/>
</dbReference>
<evidence type="ECO:0000313" key="2">
    <source>
        <dbReference type="EMBL" id="GGJ06773.1"/>
    </source>
</evidence>
<name>A0A917NJY5_9BACL</name>
<dbReference type="NCBIfam" id="NF003816">
    <property type="entry name" value="PRK05406.1-5"/>
    <property type="match status" value="1"/>
</dbReference>
<accession>A0A917NJY5</accession>
<dbReference type="CDD" id="cd10787">
    <property type="entry name" value="LamB_YcsF_like"/>
    <property type="match status" value="1"/>
</dbReference>
<keyword evidence="1" id="KW-0378">Hydrolase</keyword>
<dbReference type="InterPro" id="IPR005501">
    <property type="entry name" value="LamB/YcsF/PxpA-like"/>
</dbReference>
<comment type="similarity">
    <text evidence="1">Belongs to the LamB/PxpA family.</text>
</comment>
<proteinExistence type="inferred from homology"/>
<dbReference type="GO" id="GO:0005975">
    <property type="term" value="P:carbohydrate metabolic process"/>
    <property type="evidence" value="ECO:0007669"/>
    <property type="project" value="InterPro"/>
</dbReference>
<dbReference type="Gene3D" id="3.20.20.370">
    <property type="entry name" value="Glycoside hydrolase/deacetylase"/>
    <property type="match status" value="1"/>
</dbReference>
<keyword evidence="3" id="KW-1185">Reference proteome</keyword>
<dbReference type="PANTHER" id="PTHR30292">
    <property type="entry name" value="UNCHARACTERIZED PROTEIN YBGL-RELATED"/>
    <property type="match status" value="1"/>
</dbReference>
<comment type="caution">
    <text evidence="2">The sequence shown here is derived from an EMBL/GenBank/DDBJ whole genome shotgun (WGS) entry which is preliminary data.</text>
</comment>
<evidence type="ECO:0000256" key="1">
    <source>
        <dbReference type="HAMAP-Rule" id="MF_00691"/>
    </source>
</evidence>
<dbReference type="GO" id="GO:0017168">
    <property type="term" value="F:5-oxoprolinase (ATP-hydrolyzing) activity"/>
    <property type="evidence" value="ECO:0007669"/>
    <property type="project" value="UniProtKB-UniRule"/>
</dbReference>
<comment type="catalytic activity">
    <reaction evidence="1">
        <text>5-oxo-L-proline + ATP + 2 H2O = L-glutamate + ADP + phosphate + H(+)</text>
        <dbReference type="Rhea" id="RHEA:10348"/>
        <dbReference type="ChEBI" id="CHEBI:15377"/>
        <dbReference type="ChEBI" id="CHEBI:15378"/>
        <dbReference type="ChEBI" id="CHEBI:29985"/>
        <dbReference type="ChEBI" id="CHEBI:30616"/>
        <dbReference type="ChEBI" id="CHEBI:43474"/>
        <dbReference type="ChEBI" id="CHEBI:58402"/>
        <dbReference type="ChEBI" id="CHEBI:456216"/>
        <dbReference type="EC" id="3.5.2.9"/>
    </reaction>
</comment>
<comment type="subunit">
    <text evidence="1">Forms a complex composed of PxpA, PxpB and PxpC.</text>
</comment>
<dbReference type="EMBL" id="BMOY01000020">
    <property type="protein sequence ID" value="GGJ06773.1"/>
    <property type="molecule type" value="Genomic_DNA"/>
</dbReference>